<dbReference type="Proteomes" id="UP001187343">
    <property type="component" value="Unassembled WGS sequence"/>
</dbReference>
<evidence type="ECO:0000313" key="2">
    <source>
        <dbReference type="Proteomes" id="UP001187343"/>
    </source>
</evidence>
<gene>
    <name evidence="1" type="ORF">Q8A67_001543</name>
</gene>
<evidence type="ECO:0000313" key="1">
    <source>
        <dbReference type="EMBL" id="KAK2917169.1"/>
    </source>
</evidence>
<dbReference type="EMBL" id="JAUYZG010000001">
    <property type="protein sequence ID" value="KAK2917169.1"/>
    <property type="molecule type" value="Genomic_DNA"/>
</dbReference>
<name>A0AA88TZT1_9TELE</name>
<dbReference type="AlphaFoldDB" id="A0AA88TZT1"/>
<sequence>MAISVNVTCAEIQMADGFEYRLPADRFTHFHQSGDCEPLWYSQFRLDTIFRVRNESAATPNSGIWRCSDLIIQEPAQCPDADRHLVV</sequence>
<accession>A0AA88TZT1</accession>
<proteinExistence type="predicted"/>
<reference evidence="1" key="1">
    <citation type="submission" date="2023-08" db="EMBL/GenBank/DDBJ databases">
        <title>Chromosome-level Genome Assembly of mud carp (Cirrhinus molitorella).</title>
        <authorList>
            <person name="Liu H."/>
        </authorList>
    </citation>
    <scope>NUCLEOTIDE SEQUENCE</scope>
    <source>
        <strain evidence="1">Prfri</strain>
        <tissue evidence="1">Muscle</tissue>
    </source>
</reference>
<organism evidence="1 2">
    <name type="scientific">Cirrhinus molitorella</name>
    <name type="common">mud carp</name>
    <dbReference type="NCBI Taxonomy" id="172907"/>
    <lineage>
        <taxon>Eukaryota</taxon>
        <taxon>Metazoa</taxon>
        <taxon>Chordata</taxon>
        <taxon>Craniata</taxon>
        <taxon>Vertebrata</taxon>
        <taxon>Euteleostomi</taxon>
        <taxon>Actinopterygii</taxon>
        <taxon>Neopterygii</taxon>
        <taxon>Teleostei</taxon>
        <taxon>Ostariophysi</taxon>
        <taxon>Cypriniformes</taxon>
        <taxon>Cyprinidae</taxon>
        <taxon>Labeoninae</taxon>
        <taxon>Labeonini</taxon>
        <taxon>Cirrhinus</taxon>
    </lineage>
</organism>
<protein>
    <submittedName>
        <fullName evidence="1">Uncharacterized protein</fullName>
    </submittedName>
</protein>
<keyword evidence="2" id="KW-1185">Reference proteome</keyword>
<comment type="caution">
    <text evidence="1">The sequence shown here is derived from an EMBL/GenBank/DDBJ whole genome shotgun (WGS) entry which is preliminary data.</text>
</comment>